<keyword evidence="1" id="KW-0472">Membrane</keyword>
<comment type="caution">
    <text evidence="2">The sequence shown here is derived from an EMBL/GenBank/DDBJ whole genome shotgun (WGS) entry which is preliminary data.</text>
</comment>
<dbReference type="Proteomes" id="UP000293823">
    <property type="component" value="Unassembled WGS sequence"/>
</dbReference>
<keyword evidence="3" id="KW-1185">Reference proteome</keyword>
<reference evidence="3" key="1">
    <citation type="journal article" date="2019" name="bioRxiv">
        <title>Genomics, evolutionary history and diagnostics of the Alternaria alternata species group including apple and Asian pear pathotypes.</title>
        <authorList>
            <person name="Armitage A.D."/>
            <person name="Cockerton H.M."/>
            <person name="Sreenivasaprasad S."/>
            <person name="Woodhall J.W."/>
            <person name="Lane C.R."/>
            <person name="Harrison R.J."/>
            <person name="Clarkson J.P."/>
        </authorList>
    </citation>
    <scope>NUCLEOTIDE SEQUENCE [LARGE SCALE GENOMIC DNA]</scope>
    <source>
        <strain evidence="3">RGR 97.0016</strain>
    </source>
</reference>
<evidence type="ECO:0000256" key="1">
    <source>
        <dbReference type="SAM" id="Phobius"/>
    </source>
</evidence>
<dbReference type="EMBL" id="PEJP01000037">
    <property type="protein sequence ID" value="RYO55553.1"/>
    <property type="molecule type" value="Genomic_DNA"/>
</dbReference>
<evidence type="ECO:0000313" key="2">
    <source>
        <dbReference type="EMBL" id="RYO55553.1"/>
    </source>
</evidence>
<dbReference type="OrthoDB" id="531190at2759"/>
<gene>
    <name evidence="2" type="ORF">AA0113_g8736</name>
</gene>
<accession>A0A4Q4RFS3</accession>
<evidence type="ECO:0000313" key="3">
    <source>
        <dbReference type="Proteomes" id="UP000293823"/>
    </source>
</evidence>
<proteinExistence type="predicted"/>
<organism evidence="2 3">
    <name type="scientific">Alternaria arborescens</name>
    <dbReference type="NCBI Taxonomy" id="156630"/>
    <lineage>
        <taxon>Eukaryota</taxon>
        <taxon>Fungi</taxon>
        <taxon>Dikarya</taxon>
        <taxon>Ascomycota</taxon>
        <taxon>Pezizomycotina</taxon>
        <taxon>Dothideomycetes</taxon>
        <taxon>Pleosporomycetidae</taxon>
        <taxon>Pleosporales</taxon>
        <taxon>Pleosporineae</taxon>
        <taxon>Pleosporaceae</taxon>
        <taxon>Alternaria</taxon>
        <taxon>Alternaria sect. Alternaria</taxon>
    </lineage>
</organism>
<sequence>MASTDLIAPIIVAIISLIGSCLSVLLSWHSQKKSLEKSSDLLKEQDIQTRKLEEMKSSQAMELERVRSSQTTDLEQLKSSQTTSLEQLKNQWAADMKKFESELARMEIVSNLTDKYSQPLIMAAYDLQQRLFDLVEYPISRQHLEKPEGLQDLKKFTCYLLARYLVAVHIMRTNTGYLSFSTKPEEKALRKIMYLIDEELDRRRTRCPDSKNIGVWPAARILISERMIIGRSEVNSALDGGFGYNIKGLDRFLDEWDEKFKEPMGYFCETIDMMVEDRIRVVHWCDCALRVLQHLLVDLVKRLDLEKAYVTDEPNDMKCEKSMRGCDCDRDGCGSGENLDRTLLDRQNSRWNDPGLWTKTGLHRAKYTDNFRNYDPNSAKGYSVQELKEMTHRIDID</sequence>
<keyword evidence="1" id="KW-1133">Transmembrane helix</keyword>
<protein>
    <submittedName>
        <fullName evidence="2">Uncharacterized protein</fullName>
    </submittedName>
</protein>
<feature type="transmembrane region" description="Helical" evidence="1">
    <location>
        <begin position="6"/>
        <end position="28"/>
    </location>
</feature>
<keyword evidence="1" id="KW-0812">Transmembrane</keyword>
<dbReference type="AlphaFoldDB" id="A0A4Q4RFS3"/>
<name>A0A4Q4RFS3_9PLEO</name>